<dbReference type="EMBL" id="AP025628">
    <property type="protein sequence ID" value="BDG61082.1"/>
    <property type="molecule type" value="Genomic_DNA"/>
</dbReference>
<dbReference type="AlphaFoldDB" id="A0AA35CKW3"/>
<protein>
    <recommendedName>
        <fullName evidence="1">Pyridoxamine 5'-phosphate oxidase N-terminal domain-containing protein</fullName>
    </recommendedName>
</protein>
<reference evidence="2" key="1">
    <citation type="submission" date="2022-03" db="EMBL/GenBank/DDBJ databases">
        <title>Complete genome sequence of Caldinitratiruptor microaerophilus.</title>
        <authorList>
            <person name="Mukaiyama R."/>
            <person name="Nishiyama T."/>
            <person name="Ueda K."/>
        </authorList>
    </citation>
    <scope>NUCLEOTIDE SEQUENCE</scope>
    <source>
        <strain evidence="2">JCM 16183</strain>
    </source>
</reference>
<sequence length="143" mass="16087">MPQELVGFLQEPRITVLTTLDGEGSPFVNVISWVLAKDARTLRLMGDGRTQFLKNIRNDPRVAVTVLGAGTAWTIYGRATVLADKTPGVPLNLCLVEVTDLRVYEALFWGARLTRPPEWDVTYSPEQAHRLDVQVFEAMRSFR</sequence>
<dbReference type="InterPro" id="IPR011576">
    <property type="entry name" value="Pyridox_Oxase_N"/>
</dbReference>
<accession>A0AA35CKW3</accession>
<dbReference type="Pfam" id="PF01243">
    <property type="entry name" value="PNPOx_N"/>
    <property type="match status" value="1"/>
</dbReference>
<keyword evidence="3" id="KW-1185">Reference proteome</keyword>
<organism evidence="2 3">
    <name type="scientific">Caldinitratiruptor microaerophilus</name>
    <dbReference type="NCBI Taxonomy" id="671077"/>
    <lineage>
        <taxon>Bacteria</taxon>
        <taxon>Bacillati</taxon>
        <taxon>Bacillota</taxon>
        <taxon>Clostridia</taxon>
        <taxon>Eubacteriales</taxon>
        <taxon>Symbiobacteriaceae</taxon>
        <taxon>Caldinitratiruptor</taxon>
    </lineage>
</organism>
<gene>
    <name evidence="2" type="ORF">caldi_21720</name>
</gene>
<name>A0AA35CKW3_9FIRM</name>
<evidence type="ECO:0000313" key="3">
    <source>
        <dbReference type="Proteomes" id="UP001163687"/>
    </source>
</evidence>
<dbReference type="InterPro" id="IPR012349">
    <property type="entry name" value="Split_barrel_FMN-bd"/>
</dbReference>
<feature type="domain" description="Pyridoxamine 5'-phosphate oxidase N-terminal" evidence="1">
    <location>
        <begin position="1"/>
        <end position="85"/>
    </location>
</feature>
<dbReference type="NCBIfam" id="NF005232">
    <property type="entry name" value="PRK06733.1"/>
    <property type="match status" value="1"/>
</dbReference>
<evidence type="ECO:0000313" key="2">
    <source>
        <dbReference type="EMBL" id="BDG61082.1"/>
    </source>
</evidence>
<dbReference type="KEGG" id="cmic:caldi_21720"/>
<dbReference type="Proteomes" id="UP001163687">
    <property type="component" value="Chromosome"/>
</dbReference>
<dbReference type="SUPFAM" id="SSF50475">
    <property type="entry name" value="FMN-binding split barrel"/>
    <property type="match status" value="1"/>
</dbReference>
<evidence type="ECO:0000259" key="1">
    <source>
        <dbReference type="Pfam" id="PF01243"/>
    </source>
</evidence>
<proteinExistence type="predicted"/>
<dbReference type="Gene3D" id="2.30.110.10">
    <property type="entry name" value="Electron Transport, Fmn-binding Protein, Chain A"/>
    <property type="match status" value="1"/>
</dbReference>